<dbReference type="Pfam" id="PF18267">
    <property type="entry name" value="Rubredoxin_C"/>
    <property type="match status" value="1"/>
</dbReference>
<dbReference type="Proteomes" id="UP000004263">
    <property type="component" value="Unassembled WGS sequence"/>
</dbReference>
<name>Q1N0E9_9GAMM</name>
<dbReference type="EMBL" id="AAQH01000014">
    <property type="protein sequence ID" value="EAT11715.1"/>
    <property type="molecule type" value="Genomic_DNA"/>
</dbReference>
<dbReference type="SUPFAM" id="SSF51905">
    <property type="entry name" value="FAD/NAD(P)-binding domain"/>
    <property type="match status" value="2"/>
</dbReference>
<comment type="similarity">
    <text evidence="2">Belongs to the FAD-dependent oxidoreductase family.</text>
</comment>
<feature type="domain" description="FAD/NAD(P)-binding" evidence="5">
    <location>
        <begin position="10"/>
        <end position="290"/>
    </location>
</feature>
<sequence length="423" mass="47157">MLTSSNGRQKLAVIGNGMAAAKLLQELVLSSLDQYDITVFGNEPYAAYNRIMLSPLLAGEKQLNDIITLPRDWYTENNIDLYTGSEYHISKIERGRKRLTCSNGEIFQYDKLVIATGSHPFILPIQGIELDGVLSFRDIADVNKMLKATESYKRAVVIGAGLLGLEAAMGLMQRGMDVTVVHNSDIPLNRQLDEQAGRLLKDSLIDRGLHFKMDANSHHIEGCGNRVQRIVFDDDSFIETDLVVMAIGIRPNIELAQQSGLQCGRGILVSDTLQTYDPSIYALGECIEHRGETFGLIAPLYEQAKVLANHLSEHGVAHFQTLPTATKLKVTGISLFSMGQFIEQQHHEVQTYFDPQSQVYKKLVIENEQLIGAVLYGDVTDGSFYSELIEQERDISEFRDYIMFGQALCHQSLQENAPEEAVA</sequence>
<keyword evidence="4" id="KW-0274">FAD</keyword>
<dbReference type="PANTHER" id="PTHR43429">
    <property type="entry name" value="PYRIDINE NUCLEOTIDE-DISULFIDE OXIDOREDUCTASE DOMAIN-CONTAINING"/>
    <property type="match status" value="1"/>
</dbReference>
<dbReference type="InterPro" id="IPR023753">
    <property type="entry name" value="FAD/NAD-binding_dom"/>
</dbReference>
<accession>Q1N0E9</accession>
<dbReference type="InterPro" id="IPR050260">
    <property type="entry name" value="FAD-bd_OxRdtase"/>
</dbReference>
<feature type="domain" description="NADH-rubredoxin oxidoreductase C-terminal" evidence="6">
    <location>
        <begin position="325"/>
        <end position="392"/>
    </location>
</feature>
<comment type="caution">
    <text evidence="7">The sequence shown here is derived from an EMBL/GenBank/DDBJ whole genome shotgun (WGS) entry which is preliminary data.</text>
</comment>
<dbReference type="HOGENOM" id="CLU_003291_4_4_6"/>
<evidence type="ECO:0000313" key="8">
    <source>
        <dbReference type="Proteomes" id="UP000004263"/>
    </source>
</evidence>
<dbReference type="OrthoDB" id="9768666at2"/>
<protein>
    <submittedName>
        <fullName evidence="7">Nitrite reductase [NAD(P)H], large subunit</fullName>
    </submittedName>
</protein>
<evidence type="ECO:0000256" key="2">
    <source>
        <dbReference type="ARBA" id="ARBA00006442"/>
    </source>
</evidence>
<keyword evidence="8" id="KW-1185">Reference proteome</keyword>
<dbReference type="PRINTS" id="PR00368">
    <property type="entry name" value="FADPNR"/>
</dbReference>
<gene>
    <name evidence="7" type="ORF">RED65_06192</name>
</gene>
<keyword evidence="3" id="KW-0285">Flavoprotein</keyword>
<dbReference type="GO" id="GO:0016491">
    <property type="term" value="F:oxidoreductase activity"/>
    <property type="evidence" value="ECO:0007669"/>
    <property type="project" value="InterPro"/>
</dbReference>
<evidence type="ECO:0000256" key="4">
    <source>
        <dbReference type="ARBA" id="ARBA00022827"/>
    </source>
</evidence>
<dbReference type="Gene3D" id="3.30.390.30">
    <property type="match status" value="1"/>
</dbReference>
<evidence type="ECO:0000256" key="1">
    <source>
        <dbReference type="ARBA" id="ARBA00001974"/>
    </source>
</evidence>
<evidence type="ECO:0000256" key="3">
    <source>
        <dbReference type="ARBA" id="ARBA00022630"/>
    </source>
</evidence>
<dbReference type="Pfam" id="PF07992">
    <property type="entry name" value="Pyr_redox_2"/>
    <property type="match status" value="1"/>
</dbReference>
<reference evidence="7 8" key="1">
    <citation type="submission" date="2006-03" db="EMBL/GenBank/DDBJ databases">
        <authorList>
            <person name="Pinhassi J."/>
            <person name="Pedros-Alio C."/>
            <person name="Ferriera S."/>
            <person name="Johnson J."/>
            <person name="Kravitz S."/>
            <person name="Halpern A."/>
            <person name="Remington K."/>
            <person name="Beeson K."/>
            <person name="Tran B."/>
            <person name="Rogers Y.-H."/>
            <person name="Friedman R."/>
            <person name="Venter J.C."/>
        </authorList>
    </citation>
    <scope>NUCLEOTIDE SEQUENCE [LARGE SCALE GENOMIC DNA]</scope>
    <source>
        <strain evidence="7 8">RED65</strain>
    </source>
</reference>
<comment type="cofactor">
    <cofactor evidence="1">
        <name>FAD</name>
        <dbReference type="ChEBI" id="CHEBI:57692"/>
    </cofactor>
</comment>
<dbReference type="AlphaFoldDB" id="Q1N0E9"/>
<evidence type="ECO:0000313" key="7">
    <source>
        <dbReference type="EMBL" id="EAT11715.1"/>
    </source>
</evidence>
<dbReference type="RefSeq" id="WP_007016485.1">
    <property type="nucleotide sequence ID" value="NZ_AAQH01000014.1"/>
</dbReference>
<dbReference type="InterPro" id="IPR041575">
    <property type="entry name" value="Rubredoxin_C"/>
</dbReference>
<dbReference type="STRING" id="207949.RED65_06192"/>
<dbReference type="Gene3D" id="3.50.50.60">
    <property type="entry name" value="FAD/NAD(P)-binding domain"/>
    <property type="match status" value="2"/>
</dbReference>
<dbReference type="PANTHER" id="PTHR43429:SF3">
    <property type="entry name" value="NITRITE REDUCTASE [NAD(P)H]"/>
    <property type="match status" value="1"/>
</dbReference>
<dbReference type="InterPro" id="IPR036188">
    <property type="entry name" value="FAD/NAD-bd_sf"/>
</dbReference>
<evidence type="ECO:0000259" key="6">
    <source>
        <dbReference type="Pfam" id="PF18267"/>
    </source>
</evidence>
<proteinExistence type="inferred from homology"/>
<dbReference type="PRINTS" id="PR00411">
    <property type="entry name" value="PNDRDTASEI"/>
</dbReference>
<dbReference type="InterPro" id="IPR016156">
    <property type="entry name" value="FAD/NAD-linked_Rdtase_dimer_sf"/>
</dbReference>
<evidence type="ECO:0000259" key="5">
    <source>
        <dbReference type="Pfam" id="PF07992"/>
    </source>
</evidence>
<organism evidence="7 8">
    <name type="scientific">Bermanella marisrubri</name>
    <dbReference type="NCBI Taxonomy" id="207949"/>
    <lineage>
        <taxon>Bacteria</taxon>
        <taxon>Pseudomonadati</taxon>
        <taxon>Pseudomonadota</taxon>
        <taxon>Gammaproteobacteria</taxon>
        <taxon>Oceanospirillales</taxon>
        <taxon>Oceanospirillaceae</taxon>
        <taxon>Bermanella</taxon>
    </lineage>
</organism>